<dbReference type="Pfam" id="PF16786">
    <property type="entry name" value="RecA_dep_nuc"/>
    <property type="match status" value="1"/>
</dbReference>
<gene>
    <name evidence="1" type="ORF">ORQ98_27205</name>
</gene>
<protein>
    <submittedName>
        <fullName evidence="1">Ref family recombination enhancement nuclease</fullName>
    </submittedName>
</protein>
<proteinExistence type="predicted"/>
<dbReference type="Gene3D" id="3.30.40.190">
    <property type="match status" value="1"/>
</dbReference>
<organism evidence="1 2">
    <name type="scientific">Spartinivicinus poritis</name>
    <dbReference type="NCBI Taxonomy" id="2994640"/>
    <lineage>
        <taxon>Bacteria</taxon>
        <taxon>Pseudomonadati</taxon>
        <taxon>Pseudomonadota</taxon>
        <taxon>Gammaproteobacteria</taxon>
        <taxon>Oceanospirillales</taxon>
        <taxon>Zooshikellaceae</taxon>
        <taxon>Spartinivicinus</taxon>
    </lineage>
</organism>
<evidence type="ECO:0000313" key="2">
    <source>
        <dbReference type="Proteomes" id="UP001528823"/>
    </source>
</evidence>
<evidence type="ECO:0000313" key="1">
    <source>
        <dbReference type="EMBL" id="MDE1465656.1"/>
    </source>
</evidence>
<dbReference type="Proteomes" id="UP001528823">
    <property type="component" value="Unassembled WGS sequence"/>
</dbReference>
<reference evidence="1 2" key="1">
    <citation type="submission" date="2022-11" db="EMBL/GenBank/DDBJ databases">
        <title>Spartinivicinus poritis sp. nov., isolated from scleractinian coral Porites lutea.</title>
        <authorList>
            <person name="Zhang G."/>
            <person name="Cai L."/>
            <person name="Wei Q."/>
        </authorList>
    </citation>
    <scope>NUCLEOTIDE SEQUENCE [LARGE SCALE GENOMIC DNA]</scope>
    <source>
        <strain evidence="1 2">A2-2</strain>
    </source>
</reference>
<dbReference type="EMBL" id="JAPMOU010000075">
    <property type="protein sequence ID" value="MDE1465656.1"/>
    <property type="molecule type" value="Genomic_DNA"/>
</dbReference>
<sequence length="120" mass="13997">MLSGRTITKAQKQFHDALAEHIGCIACRKAGNQNNWVSIHHIDGRTKDHAHWYVLPLCAGHHQDGTGNKQLKGWAIHPYKKRFEKRYGTQHQLYVECLHLLAKHNYLLPQELIKWIRQTT</sequence>
<dbReference type="RefSeq" id="WP_274691959.1">
    <property type="nucleotide sequence ID" value="NZ_JAPMOU010000075.1"/>
</dbReference>
<comment type="caution">
    <text evidence="1">The sequence shown here is derived from an EMBL/GenBank/DDBJ whole genome shotgun (WGS) entry which is preliminary data.</text>
</comment>
<keyword evidence="2" id="KW-1185">Reference proteome</keyword>
<dbReference type="InterPro" id="IPR031875">
    <property type="entry name" value="RecA_dep_nuc"/>
</dbReference>
<accession>A0ABT5UGY7</accession>
<name>A0ABT5UGY7_9GAMM</name>